<accession>A0A9P3H7T5</accession>
<evidence type="ECO:0000313" key="3">
    <source>
        <dbReference type="Proteomes" id="UP000827284"/>
    </source>
</evidence>
<dbReference type="EMBL" id="BQFW01000005">
    <property type="protein sequence ID" value="GJJ71622.1"/>
    <property type="molecule type" value="Genomic_DNA"/>
</dbReference>
<gene>
    <name evidence="2" type="ORF">EMPS_03972</name>
</gene>
<organism evidence="2 3">
    <name type="scientific">Entomortierella parvispora</name>
    <dbReference type="NCBI Taxonomy" id="205924"/>
    <lineage>
        <taxon>Eukaryota</taxon>
        <taxon>Fungi</taxon>
        <taxon>Fungi incertae sedis</taxon>
        <taxon>Mucoromycota</taxon>
        <taxon>Mortierellomycotina</taxon>
        <taxon>Mortierellomycetes</taxon>
        <taxon>Mortierellales</taxon>
        <taxon>Mortierellaceae</taxon>
        <taxon>Entomortierella</taxon>
    </lineage>
</organism>
<reference evidence="2" key="1">
    <citation type="submission" date="2021-11" db="EMBL/GenBank/DDBJ databases">
        <authorList>
            <person name="Herlambang A."/>
            <person name="Guo Y."/>
            <person name="Takashima Y."/>
            <person name="Nishizawa T."/>
        </authorList>
    </citation>
    <scope>NUCLEOTIDE SEQUENCE</scope>
    <source>
        <strain evidence="2">E1425</strain>
    </source>
</reference>
<proteinExistence type="predicted"/>
<dbReference type="AlphaFoldDB" id="A0A9P3H7T5"/>
<dbReference type="OrthoDB" id="73875at2759"/>
<protein>
    <submittedName>
        <fullName evidence="2">Uncharacterized protein</fullName>
    </submittedName>
</protein>
<sequence>MGESIVIAQEPEHFASADWLSHQLYKRDDSSTEISYVIGDDDISTGPTNGRNPPKQPSRPAFEGGISFHGPASRVYDLGRKTKSPWTIVGCKDSPTLTKGQTVMAYCTSKNPKKDCAGLFVGGADNTLVTLPKSCGAPFGRIVKFEPTTVSKLPEAERIRVSRAKDVSVFIMKFDYNFKAIPKTAGRPDIGLTIDVKTFGFDPKKSASGKVSKKSNGKRQLAKRWDLGHDESVSINKAFKLQLAGLEAKCETFDLSLKAMAAGELKGKMAYGYYLSGTLWTIKEHRAYFQSEGSISASLALSGLAKYHFEGEVVSVLKMTGLPGFSVMGIVTVGPYVKADLKLSGAISVDGHLEVSTTVHLPSVDISVGDGSKPNAIRGTEIGSFNISENIDVAATLSVAMVPEFGLGIQVLQLVDAKVAVMPSIGLNANAELSISGSNSLSANSCVGLHGQLALGYGVTGKLGPWGVDKKDNFWDFNKPLFQKCFSYSKKGLVAPKKGEKSAVDWHTDEALWKSSFNKKLTCPTKRPFMG</sequence>
<evidence type="ECO:0000256" key="1">
    <source>
        <dbReference type="SAM" id="MobiDB-lite"/>
    </source>
</evidence>
<feature type="region of interest" description="Disordered" evidence="1">
    <location>
        <begin position="38"/>
        <end position="61"/>
    </location>
</feature>
<comment type="caution">
    <text evidence="2">The sequence shown here is derived from an EMBL/GenBank/DDBJ whole genome shotgun (WGS) entry which is preliminary data.</text>
</comment>
<keyword evidence="3" id="KW-1185">Reference proteome</keyword>
<evidence type="ECO:0000313" key="2">
    <source>
        <dbReference type="EMBL" id="GJJ71622.1"/>
    </source>
</evidence>
<name>A0A9P3H7T5_9FUNG</name>
<reference evidence="2" key="2">
    <citation type="journal article" date="2022" name="Microbiol. Resour. Announc.">
        <title>Whole-Genome Sequence of Entomortierella parvispora E1425, a Mucoromycotan Fungus Associated with Burkholderiaceae-Related Endosymbiotic Bacteria.</title>
        <authorList>
            <person name="Herlambang A."/>
            <person name="Guo Y."/>
            <person name="Takashima Y."/>
            <person name="Narisawa K."/>
            <person name="Ohta H."/>
            <person name="Nishizawa T."/>
        </authorList>
    </citation>
    <scope>NUCLEOTIDE SEQUENCE</scope>
    <source>
        <strain evidence="2">E1425</strain>
    </source>
</reference>
<dbReference type="Proteomes" id="UP000827284">
    <property type="component" value="Unassembled WGS sequence"/>
</dbReference>